<evidence type="ECO:0000313" key="3">
    <source>
        <dbReference type="Proteomes" id="UP000774699"/>
    </source>
</evidence>
<sequence>MSNENHERKGISGKMMVGIGLIVIGIIIGAYAADALSPWIAPEKALLVSNTETIQQQNKLLKEQVDCLVSGIQENHGKAAIDECT</sequence>
<dbReference type="EMBL" id="VGJJ01000003">
    <property type="protein sequence ID" value="MBM3281851.1"/>
    <property type="molecule type" value="Genomic_DNA"/>
</dbReference>
<reference evidence="2" key="1">
    <citation type="submission" date="2019-03" db="EMBL/GenBank/DDBJ databases">
        <title>Lake Tanganyika Metagenome-Assembled Genomes (MAGs).</title>
        <authorList>
            <person name="Tran P."/>
        </authorList>
    </citation>
    <scope>NUCLEOTIDE SEQUENCE</scope>
    <source>
        <strain evidence="2">M_DeepCast_50m_m2_156</strain>
    </source>
</reference>
<keyword evidence="1" id="KW-0472">Membrane</keyword>
<accession>A0A8T4C614</accession>
<protein>
    <submittedName>
        <fullName evidence="2">Uncharacterized protein</fullName>
    </submittedName>
</protein>
<comment type="caution">
    <text evidence="2">The sequence shown here is derived from an EMBL/GenBank/DDBJ whole genome shotgun (WGS) entry which is preliminary data.</text>
</comment>
<proteinExistence type="predicted"/>
<name>A0A8T4C614_9ARCH</name>
<evidence type="ECO:0000256" key="1">
    <source>
        <dbReference type="SAM" id="Phobius"/>
    </source>
</evidence>
<keyword evidence="1" id="KW-1133">Transmembrane helix</keyword>
<organism evidence="2 3">
    <name type="scientific">Candidatus Iainarchaeum sp</name>
    <dbReference type="NCBI Taxonomy" id="3101447"/>
    <lineage>
        <taxon>Archaea</taxon>
        <taxon>Candidatus Iainarchaeota</taxon>
        <taxon>Candidatus Iainarchaeia</taxon>
        <taxon>Candidatus Iainarchaeales</taxon>
        <taxon>Candidatus Iainarchaeaceae</taxon>
        <taxon>Candidatus Iainarchaeum</taxon>
    </lineage>
</organism>
<evidence type="ECO:0000313" key="2">
    <source>
        <dbReference type="EMBL" id="MBM3281851.1"/>
    </source>
</evidence>
<feature type="transmembrane region" description="Helical" evidence="1">
    <location>
        <begin position="12"/>
        <end position="33"/>
    </location>
</feature>
<gene>
    <name evidence="2" type="ORF">FJY86_00735</name>
</gene>
<dbReference type="Proteomes" id="UP000774699">
    <property type="component" value="Unassembled WGS sequence"/>
</dbReference>
<dbReference type="AlphaFoldDB" id="A0A8T4C614"/>
<keyword evidence="1" id="KW-0812">Transmembrane</keyword>